<dbReference type="NCBIfam" id="TIGR02094">
    <property type="entry name" value="more_P_ylases"/>
    <property type="match status" value="1"/>
</dbReference>
<evidence type="ECO:0000256" key="3">
    <source>
        <dbReference type="ARBA" id="ARBA00022533"/>
    </source>
</evidence>
<dbReference type="InterPro" id="IPR008631">
    <property type="entry name" value="Glycogen_synth"/>
</dbReference>
<protein>
    <submittedName>
        <fullName evidence="7">Maltodextrin phosphorylase</fullName>
        <ecNumber evidence="7">2.4.1.1</ecNumber>
    </submittedName>
</protein>
<dbReference type="Gene3D" id="3.40.50.2000">
    <property type="entry name" value="Glycogen Phosphorylase B"/>
    <property type="match status" value="5"/>
</dbReference>
<dbReference type="PANTHER" id="PTHR42655:SF1">
    <property type="entry name" value="GLYCOGEN PHOSPHORYLASE"/>
    <property type="match status" value="1"/>
</dbReference>
<dbReference type="InterPro" id="IPR011834">
    <property type="entry name" value="Agluc_phsphrylas"/>
</dbReference>
<organism evidence="7 8">
    <name type="scientific">Rikenella microfusus</name>
    <dbReference type="NCBI Taxonomy" id="28139"/>
    <lineage>
        <taxon>Bacteria</taxon>
        <taxon>Pseudomonadati</taxon>
        <taxon>Bacteroidota</taxon>
        <taxon>Bacteroidia</taxon>
        <taxon>Bacteroidales</taxon>
        <taxon>Rikenellaceae</taxon>
        <taxon>Rikenella</taxon>
    </lineage>
</organism>
<dbReference type="Pfam" id="PF05693">
    <property type="entry name" value="Glycogen_syn"/>
    <property type="match status" value="2"/>
</dbReference>
<dbReference type="Proteomes" id="UP000255233">
    <property type="component" value="Unassembled WGS sequence"/>
</dbReference>
<evidence type="ECO:0000313" key="7">
    <source>
        <dbReference type="EMBL" id="SUE33058.1"/>
    </source>
</evidence>
<evidence type="ECO:0000256" key="1">
    <source>
        <dbReference type="ARBA" id="ARBA00001275"/>
    </source>
</evidence>
<keyword evidence="4 7" id="KW-0328">Glycosyltransferase</keyword>
<dbReference type="GO" id="GO:0005978">
    <property type="term" value="P:glycogen biosynthetic process"/>
    <property type="evidence" value="ECO:0007669"/>
    <property type="project" value="InterPro"/>
</dbReference>
<accession>A0A379MN87</accession>
<evidence type="ECO:0000256" key="5">
    <source>
        <dbReference type="ARBA" id="ARBA00022679"/>
    </source>
</evidence>
<feature type="domain" description="DUF3417" evidence="6">
    <location>
        <begin position="589"/>
        <end position="690"/>
    </location>
</feature>
<reference evidence="7 8" key="1">
    <citation type="submission" date="2018-06" db="EMBL/GenBank/DDBJ databases">
        <authorList>
            <consortium name="Pathogen Informatics"/>
            <person name="Doyle S."/>
        </authorList>
    </citation>
    <scope>NUCLEOTIDE SEQUENCE [LARGE SCALE GENOMIC DNA]</scope>
    <source>
        <strain evidence="7 8">NCTC11190</strain>
    </source>
</reference>
<dbReference type="EMBL" id="UGVL01000001">
    <property type="protein sequence ID" value="SUE33058.1"/>
    <property type="molecule type" value="Genomic_DNA"/>
</dbReference>
<dbReference type="InterPro" id="IPR000811">
    <property type="entry name" value="Glyco_trans_35"/>
</dbReference>
<dbReference type="EC" id="2.4.1.1" evidence="7"/>
<dbReference type="InterPro" id="IPR052182">
    <property type="entry name" value="Glycogen/Maltodextrin_Phosph"/>
</dbReference>
<proteinExistence type="inferred from homology"/>
<keyword evidence="8" id="KW-1185">Reference proteome</keyword>
<evidence type="ECO:0000256" key="2">
    <source>
        <dbReference type="ARBA" id="ARBA00006047"/>
    </source>
</evidence>
<comment type="catalytic activity">
    <reaction evidence="1">
        <text>[(1-&gt;4)-alpha-D-glucosyl](n) + phosphate = [(1-&gt;4)-alpha-D-glucosyl](n-1) + alpha-D-glucose 1-phosphate</text>
        <dbReference type="Rhea" id="RHEA:41732"/>
        <dbReference type="Rhea" id="RHEA-COMP:9584"/>
        <dbReference type="Rhea" id="RHEA-COMP:9586"/>
        <dbReference type="ChEBI" id="CHEBI:15444"/>
        <dbReference type="ChEBI" id="CHEBI:43474"/>
        <dbReference type="ChEBI" id="CHEBI:58601"/>
        <dbReference type="EC" id="2.4.1.1"/>
    </reaction>
</comment>
<keyword evidence="5 7" id="KW-0808">Transferase</keyword>
<evidence type="ECO:0000259" key="6">
    <source>
        <dbReference type="Pfam" id="PF11897"/>
    </source>
</evidence>
<gene>
    <name evidence="7" type="primary">malP</name>
    <name evidence="7" type="ORF">NCTC11190_00253</name>
</gene>
<comment type="similarity">
    <text evidence="2">Belongs to the glycogen phosphorylase family.</text>
</comment>
<dbReference type="PANTHER" id="PTHR42655">
    <property type="entry name" value="GLYCOGEN PHOSPHORYLASE"/>
    <property type="match status" value="1"/>
</dbReference>
<evidence type="ECO:0000256" key="4">
    <source>
        <dbReference type="ARBA" id="ARBA00022676"/>
    </source>
</evidence>
<dbReference type="STRING" id="880526.GCA_000427365_01189"/>
<dbReference type="InterPro" id="IPR024517">
    <property type="entry name" value="Glycogen_phosphorylase_DUF3417"/>
</dbReference>
<dbReference type="RefSeq" id="WP_027290909.1">
    <property type="nucleotide sequence ID" value="NZ_UGVL01000001.1"/>
</dbReference>
<name>A0A379MN87_9BACT</name>
<sequence length="1426" mass="162576">MSENARHTPDMLFEVSWEVCNKIGGIHTVVGTKALTAIEHFGDDRYIVIGPDLASESENPEFEEDPNLLKAWRQIIASEGLRVRVGRWKNVKGTPKAMLVNFSAIMGRKDEILAKLWETYKVDSISGQWDYIEPVLFGYAAGKVIESYVKHYSQPGQHTAAHFHEWMTASGGLYLQKERPSVATVFTTHATVVGRSIAGNGLPLYSGLETFNGDDMARQFGVVAKHSIEKAAAHHMDAFSTVSEITKRECKALLDADVSTVTPNGFEDGFVWQGEEAETKKREARDLMIRVAEATLGIELQNDPLIVSIGGRYEFKNKGIDEFIDSLGELNGNDSLQRDILAYIMVPCWNHGARRDLQCIVSGEKECGMDYAGALNSTHYLGDPDNDPVVNHLRSRGLLGRGNRVHTVFVPSYLNGNDGIFNKTYYELLVGMDVTVFPSYYEPWGYTPLESIAFSVPTVTTDLAGFGLWVEQHAKDGHTGVTVVHRDDTNSPEVVAAIAGTLVGYANMTDREMLRHRESAREISQTALWSNLYGHYLDLYDIALQTAIRRSAHTYTDGGTNHEQLNYVRQQLVVESKPNWTRMMVESSVPERLRPLEELTKNLWWSWYDPARQLFESINPELWNQVDRNPIDLIDRLNLTTLRELAENQDFLARMDAVYAEFRKYMAAKPTDARPQIAYFSMEYGLHHTLKIYSGGLGILAGDYLKESSDKNVPMTAVGLLYRYGYFTQRLSAAGDQEASYEPQDFFKLPISPVRDAQGNWKTVTVNFPGRKVIARIWRCDVGRTQLYLMDTDHDLNLPEDRSVTHHLYGGDWDNRLKQEFLLGIGGIRLLNTLGIEADIYHCNEGHAAFIGLERVHNLIARYDLSFSEAIECVRSSSLFTTHTPVPAGHDAFPEDMIRQYMSHYPDRLKITWDQFINLGKTDPNDPNEKFSMSVLASNMSQEVNGVSWLHGEVSKDILKNIWPGYMPCELHIGYVTNGVHFPTWAATRLKEIYYNAFGESFRQGNYAKENWEKVYNIDDKVLWDARLYLKERLMKKIRTRVADPVQFRFDSPRQIVQIQESLKNDVLTIGFARRFATYKRAHLLFTNMERLERIVNNPERPVQFVFAGKAHPADKAGQDLIKKIVEVSKMPQFLGKIIFLQNYDMELARRMVQGVDVWMNTPTRPLEASGTSGEKAVMNGVLHFSVLDGWWVEGYKEGAGWMLPMESTFDDPRYQDELDAEMIYATIEEQIAPLYYERDENNLPVKWVAAVKKCIAEVASQFTTNRMMQDYEDRFYSKLYARHEKMIADDFAQAREIAAWKRRVSRSWDKVQVLNFKQYDVGHMTIKLGEHYNLEVNVDIDGLMPEDIGVEMLVADQITDDGQNKGKITLKNTYQFDLVQVEGSVATFRLNSTPENAGSYDVAIRVYARNPKLPHRMDFALVKWV</sequence>
<dbReference type="OrthoDB" id="9760804at2"/>
<evidence type="ECO:0000313" key="8">
    <source>
        <dbReference type="Proteomes" id="UP000255233"/>
    </source>
</evidence>
<dbReference type="GO" id="GO:0004373">
    <property type="term" value="F:alpha-1,4-glucan glucosyltransferase (UDP-glucose donor) activity"/>
    <property type="evidence" value="ECO:0007669"/>
    <property type="project" value="InterPro"/>
</dbReference>
<dbReference type="Pfam" id="PF00343">
    <property type="entry name" value="Phosphorylase"/>
    <property type="match status" value="1"/>
</dbReference>
<dbReference type="GO" id="GO:0008184">
    <property type="term" value="F:glycogen phosphorylase activity"/>
    <property type="evidence" value="ECO:0007669"/>
    <property type="project" value="InterPro"/>
</dbReference>
<dbReference type="GO" id="GO:0030170">
    <property type="term" value="F:pyridoxal phosphate binding"/>
    <property type="evidence" value="ECO:0007669"/>
    <property type="project" value="InterPro"/>
</dbReference>
<dbReference type="SUPFAM" id="SSF53756">
    <property type="entry name" value="UDP-Glycosyltransferase/glycogen phosphorylase"/>
    <property type="match status" value="2"/>
</dbReference>
<dbReference type="Pfam" id="PF11897">
    <property type="entry name" value="DUF3417"/>
    <property type="match status" value="1"/>
</dbReference>
<keyword evidence="3" id="KW-0021">Allosteric enzyme</keyword>